<accession>A0A2G7EPH4</accession>
<proteinExistence type="predicted"/>
<dbReference type="EMBL" id="NEXV01000737">
    <property type="protein sequence ID" value="PIG69361.1"/>
    <property type="molecule type" value="Genomic_DNA"/>
</dbReference>
<dbReference type="InterPro" id="IPR036388">
    <property type="entry name" value="WH-like_DNA-bd_sf"/>
</dbReference>
<protein>
    <submittedName>
        <fullName evidence="1">Uncharacterized protein</fullName>
    </submittedName>
</protein>
<dbReference type="Proteomes" id="UP000231358">
    <property type="component" value="Unassembled WGS sequence"/>
</dbReference>
<evidence type="ECO:0000313" key="2">
    <source>
        <dbReference type="Proteomes" id="UP000231358"/>
    </source>
</evidence>
<keyword evidence="2" id="KW-1185">Reference proteome</keyword>
<organism evidence="1 2">
    <name type="scientific">Aspergillus arachidicola</name>
    <dbReference type="NCBI Taxonomy" id="656916"/>
    <lineage>
        <taxon>Eukaryota</taxon>
        <taxon>Fungi</taxon>
        <taxon>Dikarya</taxon>
        <taxon>Ascomycota</taxon>
        <taxon>Pezizomycotina</taxon>
        <taxon>Eurotiomycetes</taxon>
        <taxon>Eurotiomycetidae</taxon>
        <taxon>Eurotiales</taxon>
        <taxon>Aspergillaceae</taxon>
        <taxon>Aspergillus</taxon>
        <taxon>Aspergillus subgen. Circumdati</taxon>
    </lineage>
</organism>
<dbReference type="AlphaFoldDB" id="A0A2G7EPH4"/>
<sequence>MSSGVISTLVAIQPSQFTAPADRFAAKEAVRRLLARLETPFEQGWAITFEGPGLAHTTCEPNLLRRFLRHIAALYVIQETGVGTWHPTPTSLALGAQETHAGEVIKAGYVCKASNTNA</sequence>
<reference evidence="1 2" key="1">
    <citation type="submission" date="2017-05" db="EMBL/GenBank/DDBJ databases">
        <title>Genome sequence for an aflatoxigenic pathogen of Argentinian peanut, Aspergillus arachidicola.</title>
        <authorList>
            <person name="Moore G."/>
            <person name="Beltz S.B."/>
            <person name="Mack B.M."/>
        </authorList>
    </citation>
    <scope>NUCLEOTIDE SEQUENCE [LARGE SCALE GENOMIC DNA]</scope>
    <source>
        <strain evidence="1 2">CBS 117610</strain>
    </source>
</reference>
<gene>
    <name evidence="1" type="ORF">AARAC_008755</name>
</gene>
<evidence type="ECO:0000313" key="1">
    <source>
        <dbReference type="EMBL" id="PIG69361.1"/>
    </source>
</evidence>
<dbReference type="Gene3D" id="1.10.10.10">
    <property type="entry name" value="Winged helix-like DNA-binding domain superfamily/Winged helix DNA-binding domain"/>
    <property type="match status" value="1"/>
</dbReference>
<name>A0A2G7EPH4_9EURO</name>
<comment type="caution">
    <text evidence="1">The sequence shown here is derived from an EMBL/GenBank/DDBJ whole genome shotgun (WGS) entry which is preliminary data.</text>
</comment>